<protein>
    <recommendedName>
        <fullName evidence="3">Protein GrpE</fullName>
    </recommendedName>
    <alternativeName>
        <fullName evidence="3">HSP-70 cofactor</fullName>
    </alternativeName>
</protein>
<dbReference type="SUPFAM" id="SSF51064">
    <property type="entry name" value="Head domain of nucleotide exchange factor GrpE"/>
    <property type="match status" value="1"/>
</dbReference>
<organism evidence="4 5">
    <name type="scientific">Candidatus Woesebacteria bacterium CG22_combo_CG10-13_8_21_14_all_45_10</name>
    <dbReference type="NCBI Taxonomy" id="1975060"/>
    <lineage>
        <taxon>Bacteria</taxon>
        <taxon>Candidatus Woeseibacteriota</taxon>
    </lineage>
</organism>
<comment type="caution">
    <text evidence="4">The sequence shown here is derived from an EMBL/GenBank/DDBJ whole genome shotgun (WGS) entry which is preliminary data.</text>
</comment>
<comment type="similarity">
    <text evidence="1 3">Belongs to the GrpE family.</text>
</comment>
<proteinExistence type="inferred from homology"/>
<dbReference type="PRINTS" id="PR00773">
    <property type="entry name" value="GRPEPROTEIN"/>
</dbReference>
<dbReference type="InterPro" id="IPR013805">
    <property type="entry name" value="GrpE_CC"/>
</dbReference>
<reference evidence="4 5" key="1">
    <citation type="submission" date="2017-09" db="EMBL/GenBank/DDBJ databases">
        <title>Depth-based differentiation of microbial function through sediment-hosted aquifers and enrichment of novel symbionts in the deep terrestrial subsurface.</title>
        <authorList>
            <person name="Probst A.J."/>
            <person name="Ladd B."/>
            <person name="Jarett J.K."/>
            <person name="Geller-Mcgrath D.E."/>
            <person name="Sieber C.M."/>
            <person name="Emerson J.B."/>
            <person name="Anantharaman K."/>
            <person name="Thomas B.C."/>
            <person name="Malmstrom R."/>
            <person name="Stieglmeier M."/>
            <person name="Klingl A."/>
            <person name="Woyke T."/>
            <person name="Ryan C.M."/>
            <person name="Banfield J.F."/>
        </authorList>
    </citation>
    <scope>NUCLEOTIDE SEQUENCE [LARGE SCALE GENOMIC DNA]</scope>
    <source>
        <strain evidence="4">CG22_combo_CG10-13_8_21_14_all_45_10</strain>
    </source>
</reference>
<dbReference type="GO" id="GO:0000774">
    <property type="term" value="F:adenyl-nucleotide exchange factor activity"/>
    <property type="evidence" value="ECO:0007669"/>
    <property type="project" value="InterPro"/>
</dbReference>
<dbReference type="SUPFAM" id="SSF58014">
    <property type="entry name" value="Coiled-coil domain of nucleotide exchange factor GrpE"/>
    <property type="match status" value="1"/>
</dbReference>
<comment type="subunit">
    <text evidence="3">Homodimer.</text>
</comment>
<dbReference type="GO" id="GO:0005737">
    <property type="term" value="C:cytoplasm"/>
    <property type="evidence" value="ECO:0007669"/>
    <property type="project" value="UniProtKB-SubCell"/>
</dbReference>
<comment type="subcellular location">
    <subcellularLocation>
        <location evidence="3">Cytoplasm</location>
    </subcellularLocation>
</comment>
<dbReference type="Proteomes" id="UP000230759">
    <property type="component" value="Unassembled WGS sequence"/>
</dbReference>
<dbReference type="HAMAP" id="MF_01151">
    <property type="entry name" value="GrpE"/>
    <property type="match status" value="1"/>
</dbReference>
<dbReference type="AlphaFoldDB" id="A0A2H0BHD6"/>
<gene>
    <name evidence="3 4" type="primary">grpE</name>
    <name evidence="4" type="ORF">COX04_01485</name>
</gene>
<dbReference type="Gene3D" id="3.90.20.20">
    <property type="match status" value="1"/>
</dbReference>
<comment type="function">
    <text evidence="3">Participates actively in the response to hyperosmotic and heat shock by preventing the aggregation of stress-denatured proteins, in association with DnaK and GrpE. It is the nucleotide exchange factor for DnaK and may function as a thermosensor. Unfolded proteins bind initially to DnaJ; upon interaction with the DnaJ-bound protein, DnaK hydrolyzes its bound ATP, resulting in the formation of a stable complex. GrpE releases ADP from DnaK; ATP binding to DnaK triggers the release of the substrate protein, thus completing the reaction cycle. Several rounds of ATP-dependent interactions between DnaJ, DnaK and GrpE are required for fully efficient folding.</text>
</comment>
<accession>A0A2H0BHD6</accession>
<dbReference type="Pfam" id="PF01025">
    <property type="entry name" value="GrpE"/>
    <property type="match status" value="1"/>
</dbReference>
<keyword evidence="3" id="KW-0346">Stress response</keyword>
<dbReference type="GO" id="GO:0042803">
    <property type="term" value="F:protein homodimerization activity"/>
    <property type="evidence" value="ECO:0007669"/>
    <property type="project" value="InterPro"/>
</dbReference>
<keyword evidence="3" id="KW-0963">Cytoplasm</keyword>
<evidence type="ECO:0000313" key="4">
    <source>
        <dbReference type="EMBL" id="PIP57083.1"/>
    </source>
</evidence>
<evidence type="ECO:0000256" key="1">
    <source>
        <dbReference type="ARBA" id="ARBA00009054"/>
    </source>
</evidence>
<evidence type="ECO:0000256" key="2">
    <source>
        <dbReference type="ARBA" id="ARBA00023186"/>
    </source>
</evidence>
<dbReference type="Gene3D" id="2.30.22.10">
    <property type="entry name" value="Head domain of nucleotide exchange factor GrpE"/>
    <property type="match status" value="1"/>
</dbReference>
<dbReference type="GO" id="GO:0006457">
    <property type="term" value="P:protein folding"/>
    <property type="evidence" value="ECO:0007669"/>
    <property type="project" value="InterPro"/>
</dbReference>
<sequence>MKKPSLKEQLARALADYDNLVKRVERGKGELEFKSNLRLIFRLLPIVDSLRQALVHLKDPGLAITLTELENILKDEGIEEIKVKKGDVFNPEFCEAIEVVENAGQGNKIIEVLLSGWKFTDGQVIRHVKVKVCQK</sequence>
<name>A0A2H0BHD6_9BACT</name>
<dbReference type="InterPro" id="IPR009012">
    <property type="entry name" value="GrpE_head"/>
</dbReference>
<dbReference type="EMBL" id="PCSV01000036">
    <property type="protein sequence ID" value="PIP57083.1"/>
    <property type="molecule type" value="Genomic_DNA"/>
</dbReference>
<keyword evidence="2 3" id="KW-0143">Chaperone</keyword>
<dbReference type="InterPro" id="IPR000740">
    <property type="entry name" value="GrpE"/>
</dbReference>
<evidence type="ECO:0000256" key="3">
    <source>
        <dbReference type="HAMAP-Rule" id="MF_01151"/>
    </source>
</evidence>
<evidence type="ECO:0000313" key="5">
    <source>
        <dbReference type="Proteomes" id="UP000230759"/>
    </source>
</evidence>
<dbReference type="GO" id="GO:0051087">
    <property type="term" value="F:protein-folding chaperone binding"/>
    <property type="evidence" value="ECO:0007669"/>
    <property type="project" value="InterPro"/>
</dbReference>